<accession>M0QE92</accession>
<dbReference type="PIRSF" id="PIRSF015736">
    <property type="entry name" value="MI"/>
    <property type="match status" value="1"/>
</dbReference>
<dbReference type="eggNOG" id="COG3473">
    <property type="taxonomic scope" value="Bacteria"/>
</dbReference>
<comment type="caution">
    <text evidence="1">The sequence shown here is derived from an EMBL/GenBank/DDBJ whole genome shotgun (WGS) entry which is preliminary data.</text>
</comment>
<dbReference type="STRING" id="1223545.GS4_05_01070"/>
<protein>
    <submittedName>
        <fullName evidence="1">Maleate cis-trans isomerase</fullName>
    </submittedName>
</protein>
<dbReference type="Gene3D" id="3.40.50.12500">
    <property type="match status" value="1"/>
</dbReference>
<name>M0QE92_9ACTN</name>
<dbReference type="InterPro" id="IPR053714">
    <property type="entry name" value="Iso_Racemase_Enz_sf"/>
</dbReference>
<keyword evidence="2" id="KW-1185">Reference proteome</keyword>
<gene>
    <name evidence="1" type="primary">maiA</name>
    <name evidence="1" type="ORF">GS4_05_01070</name>
</gene>
<dbReference type="PANTHER" id="PTHR40267:SF1">
    <property type="entry name" value="BLR3294 PROTEIN"/>
    <property type="match status" value="1"/>
</dbReference>
<dbReference type="Pfam" id="PF17645">
    <property type="entry name" value="Amdase"/>
    <property type="match status" value="1"/>
</dbReference>
<dbReference type="InterPro" id="IPR026286">
    <property type="entry name" value="MaiA/AMDase"/>
</dbReference>
<dbReference type="OrthoDB" id="4537983at2"/>
<evidence type="ECO:0000313" key="1">
    <source>
        <dbReference type="EMBL" id="GAC66898.1"/>
    </source>
</evidence>
<organism evidence="1 2">
    <name type="scientific">Gordonia soli NBRC 108243</name>
    <dbReference type="NCBI Taxonomy" id="1223545"/>
    <lineage>
        <taxon>Bacteria</taxon>
        <taxon>Bacillati</taxon>
        <taxon>Actinomycetota</taxon>
        <taxon>Actinomycetes</taxon>
        <taxon>Mycobacteriales</taxon>
        <taxon>Gordoniaceae</taxon>
        <taxon>Gordonia</taxon>
    </lineage>
</organism>
<dbReference type="RefSeq" id="WP_007617552.1">
    <property type="nucleotide sequence ID" value="NZ_BANX01000005.1"/>
</dbReference>
<dbReference type="PANTHER" id="PTHR40267">
    <property type="entry name" value="BLR3294 PROTEIN"/>
    <property type="match status" value="1"/>
</dbReference>
<reference evidence="1 2" key="1">
    <citation type="submission" date="2013-01" db="EMBL/GenBank/DDBJ databases">
        <title>Whole genome shotgun sequence of Gordonia soli NBRC 108243.</title>
        <authorList>
            <person name="Isaki-Nakamura S."/>
            <person name="Hosoyama A."/>
            <person name="Tsuchikane K."/>
            <person name="Ando Y."/>
            <person name="Baba S."/>
            <person name="Ohji S."/>
            <person name="Hamada M."/>
            <person name="Tamura T."/>
            <person name="Yamazoe A."/>
            <person name="Yamazaki S."/>
            <person name="Fujita N."/>
        </authorList>
    </citation>
    <scope>NUCLEOTIDE SEQUENCE [LARGE SCALE GENOMIC DNA]</scope>
    <source>
        <strain evidence="1 2">NBRC 108243</strain>
    </source>
</reference>
<dbReference type="EMBL" id="BANX01000005">
    <property type="protein sequence ID" value="GAC66898.1"/>
    <property type="molecule type" value="Genomic_DNA"/>
</dbReference>
<keyword evidence="1" id="KW-0413">Isomerase</keyword>
<proteinExistence type="predicted"/>
<dbReference type="AlphaFoldDB" id="M0QE92"/>
<sequence length="249" mass="26083">MADSQGYRAKVGFLVPSTNTTAQPEIDDLRPIGVTNHIARMTIANSEMVERPGFDQVLDDIRGSATPAIESLITADPDIVAVGVSPEAFWSGVDAQSKVVSAFSEDAGGRPVITSADAVGAALGALGDLRRVAIITPYVKLGDNTVRRFFDDSGFDVVGIEGLGASTPAAISHIGPDRLRTAVAAVDSADVQAIVQVGTNVAMARFAASAEAFLGKPVLSNNAVLYWHALRTLGITDRFPGHGTLFEQH</sequence>
<dbReference type="GO" id="GO:0016853">
    <property type="term" value="F:isomerase activity"/>
    <property type="evidence" value="ECO:0007669"/>
    <property type="project" value="UniProtKB-KW"/>
</dbReference>
<dbReference type="Proteomes" id="UP000011666">
    <property type="component" value="Unassembled WGS sequence"/>
</dbReference>
<evidence type="ECO:0000313" key="2">
    <source>
        <dbReference type="Proteomes" id="UP000011666"/>
    </source>
</evidence>